<evidence type="ECO:0000256" key="4">
    <source>
        <dbReference type="ARBA" id="ARBA00023004"/>
    </source>
</evidence>
<organism evidence="7 8">
    <name type="scientific">Paenibacillus sabuli</name>
    <dbReference type="NCBI Taxonomy" id="2772509"/>
    <lineage>
        <taxon>Bacteria</taxon>
        <taxon>Bacillati</taxon>
        <taxon>Bacillota</taxon>
        <taxon>Bacilli</taxon>
        <taxon>Bacillales</taxon>
        <taxon>Paenibacillaceae</taxon>
        <taxon>Paenibacillus</taxon>
    </lineage>
</organism>
<evidence type="ECO:0000256" key="6">
    <source>
        <dbReference type="SAM" id="MobiDB-lite"/>
    </source>
</evidence>
<dbReference type="Gene3D" id="3.30.9.100">
    <property type="match status" value="1"/>
</dbReference>
<proteinExistence type="predicted"/>
<keyword evidence="2" id="KW-0479">Metal-binding</keyword>
<dbReference type="GO" id="GO:0016491">
    <property type="term" value="F:oxidoreductase activity"/>
    <property type="evidence" value="ECO:0007669"/>
    <property type="project" value="UniProtKB-KW"/>
</dbReference>
<dbReference type="RefSeq" id="WP_190920654.1">
    <property type="nucleotide sequence ID" value="NZ_JACXIZ010000041.1"/>
</dbReference>
<gene>
    <name evidence="7" type="ORF">IDH44_20330</name>
</gene>
<name>A0A927GT84_9BACL</name>
<evidence type="ECO:0000256" key="5">
    <source>
        <dbReference type="ARBA" id="ARBA00023014"/>
    </source>
</evidence>
<dbReference type="EMBL" id="JACXIZ010000041">
    <property type="protein sequence ID" value="MBD2847544.1"/>
    <property type="molecule type" value="Genomic_DNA"/>
</dbReference>
<reference evidence="7" key="1">
    <citation type="submission" date="2020-09" db="EMBL/GenBank/DDBJ databases">
        <title>A novel bacterium of genus Paenibacillus, isolated from South China Sea.</title>
        <authorList>
            <person name="Huang H."/>
            <person name="Mo K."/>
            <person name="Hu Y."/>
        </authorList>
    </citation>
    <scope>NUCLEOTIDE SEQUENCE</scope>
    <source>
        <strain evidence="7">IB182496</strain>
    </source>
</reference>
<keyword evidence="5" id="KW-0411">Iron-sulfur</keyword>
<feature type="non-terminal residue" evidence="7">
    <location>
        <position position="711"/>
    </location>
</feature>
<dbReference type="Proteomes" id="UP000621560">
    <property type="component" value="Unassembled WGS sequence"/>
</dbReference>
<dbReference type="InterPro" id="IPR036188">
    <property type="entry name" value="FAD/NAD-bd_sf"/>
</dbReference>
<sequence length="711" mass="76366">MERMHTEVLVAGGGTAGMIAALAAAEEGAGVILLEQDHALGGTGTRAGIHHYYHGSGGGMQEQVDRFVRERQARLGGKVRGFHPEGRRAALTELAEEAGVVVRGGAIVAEVRVVDGRVTGVVAETEEGPLEIEARVVIDATGDGDVAALAGAAYTLGRERDGALHTYSYIPRYVDEHGVLRYVNFDAGWTDPTDVREFSRAHRDGRRYAWLPDEDARSRHYLDLSPMIGIREGRLIEGDYRLTHADFAFDRRFPDVVLTCLSHYDNHAFDYANESDSAQLWVSICGLFKQPIGGDVPYRCFLPRSVDGLLVGCRALSVDHDAGIALRMQRDMYKVGEVAGVAAALSVRLGVMPRTLNVTRLQERLVARGVLATDNLTRASRPRAVPGGRKRDQPLTEPTLGDPERIAELIEALGGPDSGAALWWLAHAPAEPVCGATAAECAAAEPGSRRRRALGLALALHGHADGLAVCADLVRRRDDELTADRRYNKGAPYWVAALIAMTRVRSAAAASELPTLLAETVVSTDLLYVLRYGLAIATQLDSEAQASLRSALGAMLARPELGEDYRLWGEHTSTAASSLRWSLELTAGELLQVLGVDGEAIAARYVRDPRRHARRAASLSLARMQRHVVGEAERHAAERHDANHAAAPDGAPCLAHYDTIVVGGGVTGCAAAAALARGGGRVALVERGAMLGWELTRARRMFVDLPALASG</sequence>
<dbReference type="GO" id="GO:0046872">
    <property type="term" value="F:metal ion binding"/>
    <property type="evidence" value="ECO:0007669"/>
    <property type="project" value="UniProtKB-KW"/>
</dbReference>
<dbReference type="InterPro" id="IPR039650">
    <property type="entry name" value="HdrA-like"/>
</dbReference>
<comment type="caution">
    <text evidence="7">The sequence shown here is derived from an EMBL/GenBank/DDBJ whole genome shotgun (WGS) entry which is preliminary data.</text>
</comment>
<dbReference type="PANTHER" id="PTHR43498">
    <property type="entry name" value="FERREDOXIN:COB-COM HETERODISULFIDE REDUCTASE SUBUNIT A"/>
    <property type="match status" value="1"/>
</dbReference>
<dbReference type="PRINTS" id="PR00411">
    <property type="entry name" value="PNDRDTASEI"/>
</dbReference>
<dbReference type="GO" id="GO:0051539">
    <property type="term" value="F:4 iron, 4 sulfur cluster binding"/>
    <property type="evidence" value="ECO:0007669"/>
    <property type="project" value="UniProtKB-KW"/>
</dbReference>
<feature type="region of interest" description="Disordered" evidence="6">
    <location>
        <begin position="379"/>
        <end position="401"/>
    </location>
</feature>
<protein>
    <submittedName>
        <fullName evidence="7">FAD-dependent oxidoreductase</fullName>
    </submittedName>
</protein>
<keyword evidence="8" id="KW-1185">Reference proteome</keyword>
<dbReference type="Pfam" id="PF12831">
    <property type="entry name" value="FAD_oxidored"/>
    <property type="match status" value="2"/>
</dbReference>
<dbReference type="AlphaFoldDB" id="A0A927GT84"/>
<dbReference type="Pfam" id="PF13450">
    <property type="entry name" value="NAD_binding_8"/>
    <property type="match status" value="1"/>
</dbReference>
<evidence type="ECO:0000313" key="8">
    <source>
        <dbReference type="Proteomes" id="UP000621560"/>
    </source>
</evidence>
<keyword evidence="4" id="KW-0408">Iron</keyword>
<keyword evidence="1" id="KW-0004">4Fe-4S</keyword>
<dbReference type="PANTHER" id="PTHR43498:SF1">
    <property type="entry name" value="COB--COM HETERODISULFIDE REDUCTASE IRON-SULFUR SUBUNIT A"/>
    <property type="match status" value="1"/>
</dbReference>
<dbReference type="Gene3D" id="3.50.50.60">
    <property type="entry name" value="FAD/NAD(P)-binding domain"/>
    <property type="match status" value="3"/>
</dbReference>
<keyword evidence="3" id="KW-0560">Oxidoreductase</keyword>
<dbReference type="SUPFAM" id="SSF51905">
    <property type="entry name" value="FAD/NAD(P)-binding domain"/>
    <property type="match status" value="2"/>
</dbReference>
<accession>A0A927GT84</accession>
<evidence type="ECO:0000256" key="2">
    <source>
        <dbReference type="ARBA" id="ARBA00022723"/>
    </source>
</evidence>
<evidence type="ECO:0000256" key="3">
    <source>
        <dbReference type="ARBA" id="ARBA00023002"/>
    </source>
</evidence>
<evidence type="ECO:0000256" key="1">
    <source>
        <dbReference type="ARBA" id="ARBA00022485"/>
    </source>
</evidence>
<evidence type="ECO:0000313" key="7">
    <source>
        <dbReference type="EMBL" id="MBD2847544.1"/>
    </source>
</evidence>